<accession>A0A377IX80</accession>
<dbReference type="Proteomes" id="UP000254374">
    <property type="component" value="Unassembled WGS sequence"/>
</dbReference>
<protein>
    <submittedName>
        <fullName evidence="2">Domain of uncharacterized function (DUF932)</fullName>
    </submittedName>
</protein>
<evidence type="ECO:0000313" key="3">
    <source>
        <dbReference type="Proteomes" id="UP000186808"/>
    </source>
</evidence>
<gene>
    <name evidence="2" type="ORF">NCTC11401_03370</name>
    <name evidence="1" type="ORF">SAMN05421777_11183</name>
</gene>
<dbReference type="AlphaFoldDB" id="A0A377IX80"/>
<dbReference type="RefSeq" id="WP_058468985.1">
    <property type="nucleotide sequence ID" value="NZ_FTNL01000011.1"/>
</dbReference>
<evidence type="ECO:0000313" key="4">
    <source>
        <dbReference type="Proteomes" id="UP000254374"/>
    </source>
</evidence>
<proteinExistence type="predicted"/>
<dbReference type="Proteomes" id="UP000186808">
    <property type="component" value="Unassembled WGS sequence"/>
</dbReference>
<keyword evidence="3" id="KW-1185">Reference proteome</keyword>
<reference evidence="2 4" key="2">
    <citation type="submission" date="2018-06" db="EMBL/GenBank/DDBJ databases">
        <authorList>
            <consortium name="Pathogen Informatics"/>
            <person name="Doyle S."/>
        </authorList>
    </citation>
    <scope>NUCLEOTIDE SEQUENCE [LARGE SCALE GENOMIC DNA]</scope>
    <source>
        <strain evidence="2 4">NCTC11401</strain>
    </source>
</reference>
<dbReference type="OrthoDB" id="4554729at2"/>
<dbReference type="EMBL" id="FTNL01000011">
    <property type="protein sequence ID" value="SIR39096.1"/>
    <property type="molecule type" value="Genomic_DNA"/>
</dbReference>
<reference evidence="1 3" key="1">
    <citation type="submission" date="2017-01" db="EMBL/GenBank/DDBJ databases">
        <authorList>
            <person name="Varghese N."/>
            <person name="Submissions S."/>
        </authorList>
    </citation>
    <scope>NUCLEOTIDE SEQUENCE [LARGE SCALE GENOMIC DNA]</scope>
    <source>
        <strain evidence="1 3">ATCC 33342</strain>
    </source>
</reference>
<organism evidence="2 4">
    <name type="scientific">Fluoribacter gormanii</name>
    <dbReference type="NCBI Taxonomy" id="464"/>
    <lineage>
        <taxon>Bacteria</taxon>
        <taxon>Pseudomonadati</taxon>
        <taxon>Pseudomonadota</taxon>
        <taxon>Gammaproteobacteria</taxon>
        <taxon>Legionellales</taxon>
        <taxon>Legionellaceae</taxon>
        <taxon>Fluoribacter</taxon>
    </lineage>
</organism>
<name>A0A377IX80_9GAMM</name>
<sequence length="267" mass="30608">MLPILSKEKLFKLAPSIFTQESSHKTSAQYSPISTEQIIEKLMSEGFFPTWATQTKSLSQESKAFAKHMLRFQRHDVMQNNQGLYPELVLINSHDGLSSYRLMAGLFRVVCSNGMIAGQSYDEIRIKHQGDVIGNVIEGTYKVIETANKMLDVSDDMTSIHLNDTEKMIFAEAAHSLKFSDDEGAMIVAPERLLQPRRYVDQKDNDLFTVFNVLQENLIKGGIRGHRLNKYGYTTRTRTREVKAIDQNVKLNRALWTLTERMMEIKR</sequence>
<evidence type="ECO:0000313" key="2">
    <source>
        <dbReference type="EMBL" id="STO92127.1"/>
    </source>
</evidence>
<dbReference type="EMBL" id="UGGV01000002">
    <property type="protein sequence ID" value="STO92127.1"/>
    <property type="molecule type" value="Genomic_DNA"/>
</dbReference>
<evidence type="ECO:0000313" key="1">
    <source>
        <dbReference type="EMBL" id="SIR39096.1"/>
    </source>
</evidence>
<dbReference type="Pfam" id="PF06067">
    <property type="entry name" value="DUF932"/>
    <property type="match status" value="1"/>
</dbReference>
<dbReference type="InterPro" id="IPR026325">
    <property type="entry name" value="DUF932"/>
</dbReference>
<dbReference type="STRING" id="464.Lgor_2573"/>